<dbReference type="RefSeq" id="XP_035342993.1">
    <property type="nucleotide sequence ID" value="XM_035487100.1"/>
</dbReference>
<reference evidence="10" key="1">
    <citation type="submission" date="2020-06" db="EMBL/GenBank/DDBJ databases">
        <title>A chromosome-scale genome assembly of Talaromyces rugulosus W13939.</title>
        <authorList>
            <person name="Wang B."/>
            <person name="Guo L."/>
            <person name="Ye K."/>
            <person name="Wang L."/>
        </authorList>
    </citation>
    <scope>NUCLEOTIDE SEQUENCE [LARGE SCALE GENOMIC DNA]</scope>
    <source>
        <strain evidence="10">W13939</strain>
    </source>
</reference>
<dbReference type="InterPro" id="IPR009071">
    <property type="entry name" value="HMG_box_dom"/>
</dbReference>
<dbReference type="AlphaFoldDB" id="A0A7H8QTL0"/>
<dbReference type="SMART" id="SM00398">
    <property type="entry name" value="HMG"/>
    <property type="match status" value="1"/>
</dbReference>
<sequence>MPKEKTTRKTKPRTEKRKKDPNAPKRGLSAYMFFANENRERVREENPGIAFGPLGRKLGEIWKSMDETDRKPYEEKAVADKKRYEEQKASYLANEDEEESS</sequence>
<feature type="DNA-binding region" description="HMG box" evidence="6">
    <location>
        <begin position="24"/>
        <end position="92"/>
    </location>
</feature>
<feature type="compositionally biased region" description="Basic and acidic residues" evidence="7">
    <location>
        <begin position="66"/>
        <end position="88"/>
    </location>
</feature>
<evidence type="ECO:0000259" key="8">
    <source>
        <dbReference type="PROSITE" id="PS50118"/>
    </source>
</evidence>
<evidence type="ECO:0000256" key="2">
    <source>
        <dbReference type="ARBA" id="ARBA00023242"/>
    </source>
</evidence>
<evidence type="ECO:0000256" key="6">
    <source>
        <dbReference type="PROSITE-ProRule" id="PRU00267"/>
    </source>
</evidence>
<keyword evidence="10" id="KW-1185">Reference proteome</keyword>
<dbReference type="EMBL" id="CP055899">
    <property type="protein sequence ID" value="QKX56815.1"/>
    <property type="molecule type" value="Genomic_DNA"/>
</dbReference>
<dbReference type="InterPro" id="IPR050342">
    <property type="entry name" value="HMGB"/>
</dbReference>
<dbReference type="Gene3D" id="1.10.30.10">
    <property type="entry name" value="High mobility group box domain"/>
    <property type="match status" value="1"/>
</dbReference>
<evidence type="ECO:0000313" key="10">
    <source>
        <dbReference type="Proteomes" id="UP000509510"/>
    </source>
</evidence>
<dbReference type="OrthoDB" id="1919336at2759"/>
<dbReference type="PANTHER" id="PTHR48112">
    <property type="entry name" value="HIGH MOBILITY GROUP PROTEIN DSP1"/>
    <property type="match status" value="1"/>
</dbReference>
<dbReference type="GO" id="GO:0005634">
    <property type="term" value="C:nucleus"/>
    <property type="evidence" value="ECO:0007669"/>
    <property type="project" value="UniProtKB-UniRule"/>
</dbReference>
<dbReference type="KEGG" id="trg:TRUGW13939_03922"/>
<evidence type="ECO:0000313" key="9">
    <source>
        <dbReference type="EMBL" id="QKX56815.1"/>
    </source>
</evidence>
<evidence type="ECO:0000256" key="5">
    <source>
        <dbReference type="ARBA" id="ARBA00067275"/>
    </source>
</evidence>
<dbReference type="CDD" id="cd01390">
    <property type="entry name" value="HMG-box_NHP6-like"/>
    <property type="match status" value="1"/>
</dbReference>
<dbReference type="InterPro" id="IPR036910">
    <property type="entry name" value="HMG_box_dom_sf"/>
</dbReference>
<evidence type="ECO:0000256" key="4">
    <source>
        <dbReference type="ARBA" id="ARBA00057588"/>
    </source>
</evidence>
<evidence type="ECO:0000256" key="1">
    <source>
        <dbReference type="ARBA" id="ARBA00023125"/>
    </source>
</evidence>
<protein>
    <recommendedName>
        <fullName evidence="5">Non-histone chromosomal protein 6</fullName>
    </recommendedName>
</protein>
<accession>A0A7H8QTL0</accession>
<comment type="similarity">
    <text evidence="3">Belongs to the NHP6 family.</text>
</comment>
<gene>
    <name evidence="9" type="ORF">TRUGW13939_03922</name>
</gene>
<dbReference type="SUPFAM" id="SSF47095">
    <property type="entry name" value="HMG-box"/>
    <property type="match status" value="1"/>
</dbReference>
<feature type="region of interest" description="Disordered" evidence="7">
    <location>
        <begin position="66"/>
        <end position="101"/>
    </location>
</feature>
<evidence type="ECO:0000256" key="7">
    <source>
        <dbReference type="SAM" id="MobiDB-lite"/>
    </source>
</evidence>
<comment type="function">
    <text evidence="4">DNA-binding protein that induces severe bending of DNA. Required for DNA-binding by the FACT complex, a general chromatin factor that acts to reorganize nucleosomes. The FACT complex is involved in multiple processes that require DNA as a template such as mRNA elongation, DNA replication and DNA repair. Also augments the fidelity of transcription by RNA polymerase III independently of any role in the FACT complex.</text>
</comment>
<dbReference type="Proteomes" id="UP000509510">
    <property type="component" value="Chromosome II"/>
</dbReference>
<keyword evidence="2 6" id="KW-0539">Nucleus</keyword>
<dbReference type="PANTHER" id="PTHR48112:SF22">
    <property type="entry name" value="MITOCHONDRIAL TRANSCRIPTION FACTOR A, ISOFORM B"/>
    <property type="match status" value="1"/>
</dbReference>
<dbReference type="FunFam" id="1.10.30.10:FF:000016">
    <property type="entry name" value="FACT complex subunit SSRP1"/>
    <property type="match status" value="1"/>
</dbReference>
<dbReference type="Pfam" id="PF00505">
    <property type="entry name" value="HMG_box"/>
    <property type="match status" value="1"/>
</dbReference>
<name>A0A7H8QTL0_TALRU</name>
<feature type="region of interest" description="Disordered" evidence="7">
    <location>
        <begin position="1"/>
        <end position="28"/>
    </location>
</feature>
<dbReference type="GO" id="GO:0003677">
    <property type="term" value="F:DNA binding"/>
    <property type="evidence" value="ECO:0007669"/>
    <property type="project" value="UniProtKB-UniRule"/>
</dbReference>
<keyword evidence="1 6" id="KW-0238">DNA-binding</keyword>
<dbReference type="PROSITE" id="PS50118">
    <property type="entry name" value="HMG_BOX_2"/>
    <property type="match status" value="1"/>
</dbReference>
<feature type="domain" description="HMG box" evidence="8">
    <location>
        <begin position="24"/>
        <end position="92"/>
    </location>
</feature>
<dbReference type="GeneID" id="55991424"/>
<evidence type="ECO:0000256" key="3">
    <source>
        <dbReference type="ARBA" id="ARBA00043963"/>
    </source>
</evidence>
<organism evidence="9 10">
    <name type="scientific">Talaromyces rugulosus</name>
    <name type="common">Penicillium rugulosum</name>
    <dbReference type="NCBI Taxonomy" id="121627"/>
    <lineage>
        <taxon>Eukaryota</taxon>
        <taxon>Fungi</taxon>
        <taxon>Dikarya</taxon>
        <taxon>Ascomycota</taxon>
        <taxon>Pezizomycotina</taxon>
        <taxon>Eurotiomycetes</taxon>
        <taxon>Eurotiomycetidae</taxon>
        <taxon>Eurotiales</taxon>
        <taxon>Trichocomaceae</taxon>
        <taxon>Talaromyces</taxon>
        <taxon>Talaromyces sect. Islandici</taxon>
    </lineage>
</organism>
<proteinExistence type="inferred from homology"/>